<accession>A0ABR2MIW9</accession>
<keyword evidence="3" id="KW-1185">Reference proteome</keyword>
<protein>
    <submittedName>
        <fullName evidence="2">Uncharacterized protein</fullName>
    </submittedName>
</protein>
<comment type="caution">
    <text evidence="2">The sequence shown here is derived from an EMBL/GenBank/DDBJ whole genome shotgun (WGS) entry which is preliminary data.</text>
</comment>
<sequence>MVTSHSGEFPASPIPFSTLRQSNRSLRTLFATIDDTNGERKSEAILTFFPHDEKATQIQNGVLSPLPSPALKLPPRLQAAGSEAPSPRSPRIPASSPKPPRKFSALSKWKDFDPFQAAVERIRKDDETVRKPFYWRALERSFEQSFIRVMEDGEKGGCEYWDIEGSSRTIVCASRKQKWNPLSCLGSQ</sequence>
<reference evidence="2 3" key="1">
    <citation type="journal article" date="2022" name="Nat. Plants">
        <title>Genomes of leafy and leafless Platanthera orchids illuminate the evolution of mycoheterotrophy.</title>
        <authorList>
            <person name="Li M.H."/>
            <person name="Liu K.W."/>
            <person name="Li Z."/>
            <person name="Lu H.C."/>
            <person name="Ye Q.L."/>
            <person name="Zhang D."/>
            <person name="Wang J.Y."/>
            <person name="Li Y.F."/>
            <person name="Zhong Z.M."/>
            <person name="Liu X."/>
            <person name="Yu X."/>
            <person name="Liu D.K."/>
            <person name="Tu X.D."/>
            <person name="Liu B."/>
            <person name="Hao Y."/>
            <person name="Liao X.Y."/>
            <person name="Jiang Y.T."/>
            <person name="Sun W.H."/>
            <person name="Chen J."/>
            <person name="Chen Y.Q."/>
            <person name="Ai Y."/>
            <person name="Zhai J.W."/>
            <person name="Wu S.S."/>
            <person name="Zhou Z."/>
            <person name="Hsiao Y.Y."/>
            <person name="Wu W.L."/>
            <person name="Chen Y.Y."/>
            <person name="Lin Y.F."/>
            <person name="Hsu J.L."/>
            <person name="Li C.Y."/>
            <person name="Wang Z.W."/>
            <person name="Zhao X."/>
            <person name="Zhong W.Y."/>
            <person name="Ma X.K."/>
            <person name="Ma L."/>
            <person name="Huang J."/>
            <person name="Chen G.Z."/>
            <person name="Huang M.Z."/>
            <person name="Huang L."/>
            <person name="Peng D.H."/>
            <person name="Luo Y.B."/>
            <person name="Zou S.Q."/>
            <person name="Chen S.P."/>
            <person name="Lan S."/>
            <person name="Tsai W.C."/>
            <person name="Van de Peer Y."/>
            <person name="Liu Z.J."/>
        </authorList>
    </citation>
    <scope>NUCLEOTIDE SEQUENCE [LARGE SCALE GENOMIC DNA]</scope>
    <source>
        <strain evidence="2">Lor288</strain>
    </source>
</reference>
<proteinExistence type="predicted"/>
<dbReference type="Proteomes" id="UP001412067">
    <property type="component" value="Unassembled WGS sequence"/>
</dbReference>
<evidence type="ECO:0000313" key="2">
    <source>
        <dbReference type="EMBL" id="KAK8962918.1"/>
    </source>
</evidence>
<name>A0ABR2MIW9_9ASPA</name>
<organism evidence="2 3">
    <name type="scientific">Platanthera guangdongensis</name>
    <dbReference type="NCBI Taxonomy" id="2320717"/>
    <lineage>
        <taxon>Eukaryota</taxon>
        <taxon>Viridiplantae</taxon>
        <taxon>Streptophyta</taxon>
        <taxon>Embryophyta</taxon>
        <taxon>Tracheophyta</taxon>
        <taxon>Spermatophyta</taxon>
        <taxon>Magnoliopsida</taxon>
        <taxon>Liliopsida</taxon>
        <taxon>Asparagales</taxon>
        <taxon>Orchidaceae</taxon>
        <taxon>Orchidoideae</taxon>
        <taxon>Orchideae</taxon>
        <taxon>Orchidinae</taxon>
        <taxon>Platanthera</taxon>
    </lineage>
</organism>
<dbReference type="EMBL" id="JBBWWR010000008">
    <property type="protein sequence ID" value="KAK8962918.1"/>
    <property type="molecule type" value="Genomic_DNA"/>
</dbReference>
<evidence type="ECO:0000256" key="1">
    <source>
        <dbReference type="SAM" id="MobiDB-lite"/>
    </source>
</evidence>
<gene>
    <name evidence="2" type="ORF">KSP40_PGU003999</name>
</gene>
<feature type="region of interest" description="Disordered" evidence="1">
    <location>
        <begin position="62"/>
        <end position="101"/>
    </location>
</feature>
<evidence type="ECO:0000313" key="3">
    <source>
        <dbReference type="Proteomes" id="UP001412067"/>
    </source>
</evidence>
<feature type="compositionally biased region" description="Low complexity" evidence="1">
    <location>
        <begin position="84"/>
        <end position="95"/>
    </location>
</feature>
<feature type="compositionally biased region" description="Low complexity" evidence="1">
    <location>
        <begin position="63"/>
        <end position="77"/>
    </location>
</feature>